<dbReference type="RefSeq" id="WP_143132373.1">
    <property type="nucleotide sequence ID" value="NZ_FOWC01000001.1"/>
</dbReference>
<feature type="chain" id="PRO_5038508678" description="Secreted protein" evidence="1">
    <location>
        <begin position="25"/>
        <end position="177"/>
    </location>
</feature>
<gene>
    <name evidence="2" type="ORF">SAMN05421854_101714</name>
</gene>
<proteinExistence type="predicted"/>
<sequence length="177" mass="18222">MHIRKLGISTVAAAAAITSFSLWTAEASTDTPQAAADEPGSLVEDYSYPGAALIQQKYNVVLTSGDGHIVFADCATPPDGNVGVLQVRSTENVGKDGLVCFKVLAATGRLELRIPAVFEIRGDGRVSGSGHKMKADLTTDAGQHSTVDVAGYGSTPVGIGSNPNNAPTTLLQLTVSP</sequence>
<dbReference type="OrthoDB" id="3373619at2"/>
<dbReference type="AlphaFoldDB" id="A0A1I5EMT3"/>
<feature type="signal peptide" evidence="1">
    <location>
        <begin position="1"/>
        <end position="24"/>
    </location>
</feature>
<protein>
    <recommendedName>
        <fullName evidence="4">Secreted protein</fullName>
    </recommendedName>
</protein>
<dbReference type="EMBL" id="FOWC01000001">
    <property type="protein sequence ID" value="SFO12730.1"/>
    <property type="molecule type" value="Genomic_DNA"/>
</dbReference>
<dbReference type="STRING" id="112413.SAMN05421854_101714"/>
<evidence type="ECO:0008006" key="4">
    <source>
        <dbReference type="Google" id="ProtNLM"/>
    </source>
</evidence>
<dbReference type="Proteomes" id="UP000199137">
    <property type="component" value="Unassembled WGS sequence"/>
</dbReference>
<keyword evidence="1" id="KW-0732">Signal</keyword>
<evidence type="ECO:0000256" key="1">
    <source>
        <dbReference type="SAM" id="SignalP"/>
    </source>
</evidence>
<accession>A0A1I5EMT3</accession>
<reference evidence="2 3" key="1">
    <citation type="submission" date="2016-10" db="EMBL/GenBank/DDBJ databases">
        <authorList>
            <person name="de Groot N.N."/>
        </authorList>
    </citation>
    <scope>NUCLEOTIDE SEQUENCE [LARGE SCALE GENOMIC DNA]</scope>
    <source>
        <strain evidence="2 3">DSM 44637</strain>
    </source>
</reference>
<evidence type="ECO:0000313" key="2">
    <source>
        <dbReference type="EMBL" id="SFO12730.1"/>
    </source>
</evidence>
<evidence type="ECO:0000313" key="3">
    <source>
        <dbReference type="Proteomes" id="UP000199137"/>
    </source>
</evidence>
<name>A0A1I5EMT3_9PSEU</name>
<organism evidence="2 3">
    <name type="scientific">Amycolatopsis rubida</name>
    <dbReference type="NCBI Taxonomy" id="112413"/>
    <lineage>
        <taxon>Bacteria</taxon>
        <taxon>Bacillati</taxon>
        <taxon>Actinomycetota</taxon>
        <taxon>Actinomycetes</taxon>
        <taxon>Pseudonocardiales</taxon>
        <taxon>Pseudonocardiaceae</taxon>
        <taxon>Amycolatopsis</taxon>
    </lineage>
</organism>